<dbReference type="AlphaFoldDB" id="W1PWM4"/>
<reference evidence="5" key="1">
    <citation type="journal article" date="2013" name="Science">
        <title>The Amborella genome and the evolution of flowering plants.</title>
        <authorList>
            <consortium name="Amborella Genome Project"/>
        </authorList>
    </citation>
    <scope>NUCLEOTIDE SEQUENCE [LARGE SCALE GENOMIC DNA]</scope>
</reference>
<dbReference type="InterPro" id="IPR053951">
    <property type="entry name" value="K_trans_N"/>
</dbReference>
<feature type="transmembrane region" description="Helical" evidence="2">
    <location>
        <begin position="95"/>
        <end position="114"/>
    </location>
</feature>
<keyword evidence="2" id="KW-0472">Membrane</keyword>
<keyword evidence="2" id="KW-0812">Transmembrane</keyword>
<dbReference type="Pfam" id="PF02705">
    <property type="entry name" value="K_trans"/>
    <property type="match status" value="1"/>
</dbReference>
<dbReference type="Gramene" id="ERN12284">
    <property type="protein sequence ID" value="ERN12284"/>
    <property type="gene ID" value="AMTR_s00034p00242030"/>
</dbReference>
<dbReference type="PANTHER" id="PTHR30540:SF106">
    <property type="entry name" value="POTASSIUM TRANSPORTER 26"/>
    <property type="match status" value="1"/>
</dbReference>
<dbReference type="eggNOG" id="ENOG502QPSA">
    <property type="taxonomic scope" value="Eukaryota"/>
</dbReference>
<evidence type="ECO:0000313" key="5">
    <source>
        <dbReference type="Proteomes" id="UP000017836"/>
    </source>
</evidence>
<evidence type="ECO:0000256" key="2">
    <source>
        <dbReference type="SAM" id="Phobius"/>
    </source>
</evidence>
<protein>
    <recommendedName>
        <fullName evidence="3">K+ potassium transporter integral membrane domain-containing protein</fullName>
    </recommendedName>
</protein>
<comment type="similarity">
    <text evidence="1">Belongs to the HAK/KUP transporter (TC 2.A.72.3) family.</text>
</comment>
<dbReference type="GO" id="GO:0016020">
    <property type="term" value="C:membrane"/>
    <property type="evidence" value="ECO:0007669"/>
    <property type="project" value="InterPro"/>
</dbReference>
<sequence>MIGFLKYVFVVLHADDHGERGTFALYSLLNQHINFKNRFSGGQTKRLDFDDSNLKNYSGGSLQSKANKLLEKSSMAQSFFTFIVLLGMQSRSPKINTNHVVLLFVTIFLVVFLFQRFGTSKVCFSFSPIMLLWFGSTVAISVYNIFTSYPRVFNALSPYHIYYYFARNHNQGWEMLGAVVLCIRGVEAMFDDMGHFNKLGIQIAISCLVYPCILLTYSREAAYLIKNLENISNTLYSSVSSPVFFYLSLS</sequence>
<feature type="domain" description="K+ potassium transporter integral membrane" evidence="3">
    <location>
        <begin position="2"/>
        <end position="245"/>
    </location>
</feature>
<name>W1PWM4_AMBTC</name>
<dbReference type="STRING" id="13333.W1PWM4"/>
<feature type="transmembrane region" description="Helical" evidence="2">
    <location>
        <begin position="126"/>
        <end position="146"/>
    </location>
</feature>
<dbReference type="HOGENOM" id="CLU_008142_5_0_1"/>
<dbReference type="EMBL" id="KI392616">
    <property type="protein sequence ID" value="ERN12284.1"/>
    <property type="molecule type" value="Genomic_DNA"/>
</dbReference>
<proteinExistence type="inferred from homology"/>
<organism evidence="4 5">
    <name type="scientific">Amborella trichopoda</name>
    <dbReference type="NCBI Taxonomy" id="13333"/>
    <lineage>
        <taxon>Eukaryota</taxon>
        <taxon>Viridiplantae</taxon>
        <taxon>Streptophyta</taxon>
        <taxon>Embryophyta</taxon>
        <taxon>Tracheophyta</taxon>
        <taxon>Spermatophyta</taxon>
        <taxon>Magnoliopsida</taxon>
        <taxon>Amborellales</taxon>
        <taxon>Amborellaceae</taxon>
        <taxon>Amborella</taxon>
    </lineage>
</organism>
<evidence type="ECO:0000256" key="1">
    <source>
        <dbReference type="ARBA" id="ARBA00008440"/>
    </source>
</evidence>
<keyword evidence="5" id="KW-1185">Reference proteome</keyword>
<dbReference type="InterPro" id="IPR003855">
    <property type="entry name" value="K+_transporter"/>
</dbReference>
<dbReference type="Proteomes" id="UP000017836">
    <property type="component" value="Unassembled WGS sequence"/>
</dbReference>
<accession>W1PWM4</accession>
<gene>
    <name evidence="4" type="ORF">AMTR_s00034p00242030</name>
</gene>
<keyword evidence="2" id="KW-1133">Transmembrane helix</keyword>
<dbReference type="PANTHER" id="PTHR30540">
    <property type="entry name" value="OSMOTIC STRESS POTASSIUM TRANSPORTER"/>
    <property type="match status" value="1"/>
</dbReference>
<dbReference type="OMA" id="YNIFTSY"/>
<evidence type="ECO:0000313" key="4">
    <source>
        <dbReference type="EMBL" id="ERN12284.1"/>
    </source>
</evidence>
<dbReference type="GO" id="GO:0015079">
    <property type="term" value="F:potassium ion transmembrane transporter activity"/>
    <property type="evidence" value="ECO:0007669"/>
    <property type="project" value="InterPro"/>
</dbReference>
<feature type="transmembrane region" description="Helical" evidence="2">
    <location>
        <begin position="199"/>
        <end position="217"/>
    </location>
</feature>
<evidence type="ECO:0000259" key="3">
    <source>
        <dbReference type="Pfam" id="PF02705"/>
    </source>
</evidence>